<keyword evidence="2" id="KW-1185">Reference proteome</keyword>
<organism evidence="1 2">
    <name type="scientific">Larinioides sclopetarius</name>
    <dbReference type="NCBI Taxonomy" id="280406"/>
    <lineage>
        <taxon>Eukaryota</taxon>
        <taxon>Metazoa</taxon>
        <taxon>Ecdysozoa</taxon>
        <taxon>Arthropoda</taxon>
        <taxon>Chelicerata</taxon>
        <taxon>Arachnida</taxon>
        <taxon>Araneae</taxon>
        <taxon>Araneomorphae</taxon>
        <taxon>Entelegynae</taxon>
        <taxon>Araneoidea</taxon>
        <taxon>Araneidae</taxon>
        <taxon>Larinioides</taxon>
    </lineage>
</organism>
<accession>A0AAV1ZWB1</accession>
<dbReference type="Proteomes" id="UP001497382">
    <property type="component" value="Unassembled WGS sequence"/>
</dbReference>
<evidence type="ECO:0000313" key="2">
    <source>
        <dbReference type="Proteomes" id="UP001497382"/>
    </source>
</evidence>
<evidence type="ECO:0000313" key="1">
    <source>
        <dbReference type="EMBL" id="CAL1276002.1"/>
    </source>
</evidence>
<name>A0AAV1ZWB1_9ARAC</name>
<gene>
    <name evidence="1" type="ORF">LARSCL_LOCUS8420</name>
</gene>
<dbReference type="EMBL" id="CAXIEN010000090">
    <property type="protein sequence ID" value="CAL1276002.1"/>
    <property type="molecule type" value="Genomic_DNA"/>
</dbReference>
<reference evidence="1 2" key="1">
    <citation type="submission" date="2024-04" db="EMBL/GenBank/DDBJ databases">
        <authorList>
            <person name="Rising A."/>
            <person name="Reimegard J."/>
            <person name="Sonavane S."/>
            <person name="Akerstrom W."/>
            <person name="Nylinder S."/>
            <person name="Hedman E."/>
            <person name="Kallberg Y."/>
        </authorList>
    </citation>
    <scope>NUCLEOTIDE SEQUENCE [LARGE SCALE GENOMIC DNA]</scope>
</reference>
<dbReference type="AlphaFoldDB" id="A0AAV1ZWB1"/>
<protein>
    <submittedName>
        <fullName evidence="1">Uncharacterized protein</fullName>
    </submittedName>
</protein>
<comment type="caution">
    <text evidence="1">The sequence shown here is derived from an EMBL/GenBank/DDBJ whole genome shotgun (WGS) entry which is preliminary data.</text>
</comment>
<proteinExistence type="predicted"/>
<sequence length="85" mass="10365">MRQRRRRLESHSRRPHPLEWDGTVPNQVLIRRQQLLCMRETRGLPRHVITHKAFSYETALDSLKGGGFRYCLLLFWSWNWTYQLL</sequence>